<evidence type="ECO:0000256" key="5">
    <source>
        <dbReference type="ARBA" id="ARBA00023274"/>
    </source>
</evidence>
<dbReference type="GO" id="GO:0022625">
    <property type="term" value="C:cytosolic large ribosomal subunit"/>
    <property type="evidence" value="ECO:0007669"/>
    <property type="project" value="TreeGrafter"/>
</dbReference>
<dbReference type="CDD" id="cd00336">
    <property type="entry name" value="Ribosomal_L22"/>
    <property type="match status" value="1"/>
</dbReference>
<dbReference type="InterPro" id="IPR005727">
    <property type="entry name" value="Ribosomal_uL22_bac/chlpt-type"/>
</dbReference>
<accession>A0A1F6UVG4</accession>
<evidence type="ECO:0000256" key="7">
    <source>
        <dbReference type="HAMAP-Rule" id="MF_01331"/>
    </source>
</evidence>
<evidence type="ECO:0000313" key="12">
    <source>
        <dbReference type="EMBL" id="OGI61371.1"/>
    </source>
</evidence>
<comment type="function">
    <text evidence="7">The globular domain of the protein is located near the polypeptide exit tunnel on the outside of the subunit, while an extended beta-hairpin is found that lines the wall of the exit tunnel in the center of the 70S ribosome.</text>
</comment>
<dbReference type="EMBL" id="MFTL01000021">
    <property type="protein sequence ID" value="OGI61371.1"/>
    <property type="molecule type" value="Genomic_DNA"/>
</dbReference>
<evidence type="ECO:0000256" key="10">
    <source>
        <dbReference type="RuleBase" id="RU004008"/>
    </source>
</evidence>
<evidence type="ECO:0000256" key="4">
    <source>
        <dbReference type="ARBA" id="ARBA00022980"/>
    </source>
</evidence>
<keyword evidence="5 7" id="KW-0687">Ribonucleoprotein</keyword>
<dbReference type="PANTHER" id="PTHR13501:SF8">
    <property type="entry name" value="LARGE RIBOSOMAL SUBUNIT PROTEIN UL22M"/>
    <property type="match status" value="1"/>
</dbReference>
<dbReference type="NCBIfam" id="TIGR01044">
    <property type="entry name" value="rplV_bact"/>
    <property type="match status" value="1"/>
</dbReference>
<dbReference type="GO" id="GO:0019843">
    <property type="term" value="F:rRNA binding"/>
    <property type="evidence" value="ECO:0007669"/>
    <property type="project" value="UniProtKB-UniRule"/>
</dbReference>
<keyword evidence="3 7" id="KW-0694">RNA-binding</keyword>
<dbReference type="HAMAP" id="MF_01331_B">
    <property type="entry name" value="Ribosomal_uL22_B"/>
    <property type="match status" value="1"/>
</dbReference>
<evidence type="ECO:0000256" key="1">
    <source>
        <dbReference type="ARBA" id="ARBA00009451"/>
    </source>
</evidence>
<dbReference type="GO" id="GO:0006412">
    <property type="term" value="P:translation"/>
    <property type="evidence" value="ECO:0007669"/>
    <property type="project" value="UniProtKB-UniRule"/>
</dbReference>
<sequence length="144" mass="16172">MKAILKNYRQSPRKVRLVADLIKNRSVVDAAVILKTLPKRAAEPMAKLLNSAVANAKATGEDLKDLVVANITVNQGVVLKRMMPRAFGRAYQIKKRTSHVLINLKKVEKKAEKVEKVEKSEKTKTETAKVEKIKSEKVKKAKKK</sequence>
<comment type="caution">
    <text evidence="12">The sequence shown here is derived from an EMBL/GenBank/DDBJ whole genome shotgun (WGS) entry which is preliminary data.</text>
</comment>
<dbReference type="InterPro" id="IPR018260">
    <property type="entry name" value="Ribosomal_uL22_CS"/>
</dbReference>
<dbReference type="Proteomes" id="UP000182253">
    <property type="component" value="Unassembled WGS sequence"/>
</dbReference>
<evidence type="ECO:0000256" key="6">
    <source>
        <dbReference type="ARBA" id="ARBA00035207"/>
    </source>
</evidence>
<dbReference type="PANTHER" id="PTHR13501">
    <property type="entry name" value="CHLOROPLAST 50S RIBOSOMAL PROTEIN L22-RELATED"/>
    <property type="match status" value="1"/>
</dbReference>
<comment type="function">
    <text evidence="7 10">This protein binds specifically to 23S rRNA; its binding is stimulated by other ribosomal proteins, e.g., L4, L17, and L20. It is important during the early stages of 50S assembly. It makes multiple contacts with different domains of the 23S rRNA in the assembled 50S subunit and ribosome.</text>
</comment>
<feature type="compositionally biased region" description="Basic and acidic residues" evidence="11">
    <location>
        <begin position="113"/>
        <end position="138"/>
    </location>
</feature>
<comment type="subunit">
    <text evidence="7 9">Part of the 50S ribosomal subunit.</text>
</comment>
<dbReference type="InterPro" id="IPR047867">
    <property type="entry name" value="Ribosomal_uL22_bac/org-type"/>
</dbReference>
<reference evidence="12 13" key="1">
    <citation type="journal article" date="2016" name="Nat. Commun.">
        <title>Thousands of microbial genomes shed light on interconnected biogeochemical processes in an aquifer system.</title>
        <authorList>
            <person name="Anantharaman K."/>
            <person name="Brown C.T."/>
            <person name="Hug L.A."/>
            <person name="Sharon I."/>
            <person name="Castelle C.J."/>
            <person name="Probst A.J."/>
            <person name="Thomas B.C."/>
            <person name="Singh A."/>
            <person name="Wilkins M.J."/>
            <person name="Karaoz U."/>
            <person name="Brodie E.L."/>
            <person name="Williams K.H."/>
            <person name="Hubbard S.S."/>
            <person name="Banfield J.F."/>
        </authorList>
    </citation>
    <scope>NUCLEOTIDE SEQUENCE [LARGE SCALE GENOMIC DNA]</scope>
</reference>
<evidence type="ECO:0000256" key="8">
    <source>
        <dbReference type="RuleBase" id="RU004005"/>
    </source>
</evidence>
<dbReference type="InterPro" id="IPR036394">
    <property type="entry name" value="Ribosomal_uL22_sf"/>
</dbReference>
<dbReference type="AlphaFoldDB" id="A0A1F6UVG4"/>
<gene>
    <name evidence="7" type="primary">rplV</name>
    <name evidence="12" type="ORF">A2645_01520</name>
</gene>
<evidence type="ECO:0000256" key="3">
    <source>
        <dbReference type="ARBA" id="ARBA00022884"/>
    </source>
</evidence>
<dbReference type="GO" id="GO:0003735">
    <property type="term" value="F:structural constituent of ribosome"/>
    <property type="evidence" value="ECO:0007669"/>
    <property type="project" value="InterPro"/>
</dbReference>
<feature type="region of interest" description="Disordered" evidence="11">
    <location>
        <begin position="113"/>
        <end position="144"/>
    </location>
</feature>
<dbReference type="SUPFAM" id="SSF54843">
    <property type="entry name" value="Ribosomal protein L22"/>
    <property type="match status" value="1"/>
</dbReference>
<dbReference type="InterPro" id="IPR001063">
    <property type="entry name" value="Ribosomal_uL22"/>
</dbReference>
<evidence type="ECO:0000256" key="11">
    <source>
        <dbReference type="SAM" id="MobiDB-lite"/>
    </source>
</evidence>
<evidence type="ECO:0000256" key="9">
    <source>
        <dbReference type="RuleBase" id="RU004006"/>
    </source>
</evidence>
<comment type="similarity">
    <text evidence="1 7 8">Belongs to the universal ribosomal protein uL22 family.</text>
</comment>
<name>A0A1F6UVG4_9BACT</name>
<keyword evidence="2 7" id="KW-0699">rRNA-binding</keyword>
<protein>
    <recommendedName>
        <fullName evidence="6 7">Large ribosomal subunit protein uL22</fullName>
    </recommendedName>
</protein>
<dbReference type="Gene3D" id="3.90.470.10">
    <property type="entry name" value="Ribosomal protein L22/L17"/>
    <property type="match status" value="1"/>
</dbReference>
<evidence type="ECO:0000313" key="13">
    <source>
        <dbReference type="Proteomes" id="UP000182253"/>
    </source>
</evidence>
<organism evidence="12 13">
    <name type="scientific">Candidatus Nomurabacteria bacterium RIFCSPHIGHO2_01_FULL_39_9</name>
    <dbReference type="NCBI Taxonomy" id="1801735"/>
    <lineage>
        <taxon>Bacteria</taxon>
        <taxon>Candidatus Nomuraibacteriota</taxon>
    </lineage>
</organism>
<proteinExistence type="inferred from homology"/>
<evidence type="ECO:0000256" key="2">
    <source>
        <dbReference type="ARBA" id="ARBA00022730"/>
    </source>
</evidence>
<dbReference type="Pfam" id="PF00237">
    <property type="entry name" value="Ribosomal_L22"/>
    <property type="match status" value="1"/>
</dbReference>
<keyword evidence="4 7" id="KW-0689">Ribosomal protein</keyword>
<dbReference type="PROSITE" id="PS00464">
    <property type="entry name" value="RIBOSOMAL_L22"/>
    <property type="match status" value="1"/>
</dbReference>
<dbReference type="STRING" id="1801735.A2645_01520"/>